<dbReference type="Gramene" id="ERM95153">
    <property type="protein sequence ID" value="ERM95153"/>
    <property type="gene ID" value="AMTR_s00009p00261870"/>
</dbReference>
<dbReference type="EMBL" id="KI397501">
    <property type="protein sequence ID" value="ERM95153.1"/>
    <property type="molecule type" value="Genomic_DNA"/>
</dbReference>
<feature type="domain" description="Serine-threonine/tyrosine-protein kinase catalytic" evidence="1">
    <location>
        <begin position="54"/>
        <end position="139"/>
    </location>
</feature>
<dbReference type="Pfam" id="PF07714">
    <property type="entry name" value="PK_Tyr_Ser-Thr"/>
    <property type="match status" value="1"/>
</dbReference>
<accession>W1NI58</accession>
<keyword evidence="3" id="KW-1185">Reference proteome</keyword>
<name>W1NI58_AMBTC</name>
<dbReference type="SUPFAM" id="SSF56112">
    <property type="entry name" value="Protein kinase-like (PK-like)"/>
    <property type="match status" value="1"/>
</dbReference>
<dbReference type="InterPro" id="IPR046958">
    <property type="entry name" value="RBK1/2/STUNTED"/>
</dbReference>
<dbReference type="Gene3D" id="1.10.510.10">
    <property type="entry name" value="Transferase(Phosphotransferase) domain 1"/>
    <property type="match status" value="1"/>
</dbReference>
<evidence type="ECO:0000313" key="2">
    <source>
        <dbReference type="EMBL" id="ERM95153.1"/>
    </source>
</evidence>
<protein>
    <recommendedName>
        <fullName evidence="1">Serine-threonine/tyrosine-protein kinase catalytic domain-containing protein</fullName>
    </recommendedName>
</protein>
<dbReference type="eggNOG" id="KOG1187">
    <property type="taxonomic scope" value="Eukaryota"/>
</dbReference>
<dbReference type="InterPro" id="IPR001245">
    <property type="entry name" value="Ser-Thr/Tyr_kinase_cat_dom"/>
</dbReference>
<proteinExistence type="predicted"/>
<dbReference type="OMA" id="SEMASQW"/>
<gene>
    <name evidence="2" type="ORF">AMTR_s00009p00261870</name>
</gene>
<evidence type="ECO:0000259" key="1">
    <source>
        <dbReference type="Pfam" id="PF07714"/>
    </source>
</evidence>
<dbReference type="Proteomes" id="UP000017836">
    <property type="component" value="Unassembled WGS sequence"/>
</dbReference>
<dbReference type="PANTHER" id="PTHR47987:SF20">
    <property type="entry name" value="OS04G0654600 PROTEIN"/>
    <property type="match status" value="1"/>
</dbReference>
<dbReference type="Gene3D" id="3.30.200.20">
    <property type="entry name" value="Phosphorylase Kinase, domain 1"/>
    <property type="match status" value="1"/>
</dbReference>
<dbReference type="PANTHER" id="PTHR47987">
    <property type="entry name" value="OS08G0249100 PROTEIN"/>
    <property type="match status" value="1"/>
</dbReference>
<dbReference type="GO" id="GO:0004672">
    <property type="term" value="F:protein kinase activity"/>
    <property type="evidence" value="ECO:0007669"/>
    <property type="project" value="InterPro"/>
</dbReference>
<dbReference type="HOGENOM" id="CLU_1099794_0_0_1"/>
<sequence length="253" mass="27774">MTDAKNLRQTLALAPLKALFSRNPRPFVTAPATNPCPSLTTLCLNVGYGLSDNLVGKVGYAEVYKGVLKDGQEISLKRLTQASSDEQKEKEFLTELGTIGHICHPNVSSLIGCCIDNGLHLIFEFSAHGCVSTLLHDFRLRISEMASQWTHHSVTPIEDTFGYLAPEYFMQGIVDEKTDAFAFGVFLLEAISGRKPVNGSQLNLFNWAQLYLEAGDIHSLADPRLQGQYDVQQLDIKTMHPCALGLLPCGGHP</sequence>
<dbReference type="AlphaFoldDB" id="W1NI58"/>
<reference evidence="3" key="1">
    <citation type="journal article" date="2013" name="Science">
        <title>The Amborella genome and the evolution of flowering plants.</title>
        <authorList>
            <consortium name="Amborella Genome Project"/>
        </authorList>
    </citation>
    <scope>NUCLEOTIDE SEQUENCE [LARGE SCALE GENOMIC DNA]</scope>
</reference>
<dbReference type="InterPro" id="IPR011009">
    <property type="entry name" value="Kinase-like_dom_sf"/>
</dbReference>
<dbReference type="GO" id="GO:0016301">
    <property type="term" value="F:kinase activity"/>
    <property type="evidence" value="ECO:0000318"/>
    <property type="project" value="GO_Central"/>
</dbReference>
<evidence type="ECO:0000313" key="3">
    <source>
        <dbReference type="Proteomes" id="UP000017836"/>
    </source>
</evidence>
<organism evidence="2 3">
    <name type="scientific">Amborella trichopoda</name>
    <dbReference type="NCBI Taxonomy" id="13333"/>
    <lineage>
        <taxon>Eukaryota</taxon>
        <taxon>Viridiplantae</taxon>
        <taxon>Streptophyta</taxon>
        <taxon>Embryophyta</taxon>
        <taxon>Tracheophyta</taxon>
        <taxon>Spermatophyta</taxon>
        <taxon>Magnoliopsida</taxon>
        <taxon>Amborellales</taxon>
        <taxon>Amborellaceae</taxon>
        <taxon>Amborella</taxon>
    </lineage>
</organism>